<dbReference type="InterPro" id="IPR029045">
    <property type="entry name" value="ClpP/crotonase-like_dom_sf"/>
</dbReference>
<dbReference type="GO" id="GO:0004176">
    <property type="term" value="F:ATP-dependent peptidase activity"/>
    <property type="evidence" value="ECO:0007669"/>
    <property type="project" value="InterPro"/>
</dbReference>
<evidence type="ECO:0000256" key="5">
    <source>
        <dbReference type="ARBA" id="ARBA00022825"/>
    </source>
</evidence>
<accession>A0A845EEY7</accession>
<dbReference type="Pfam" id="PF00574">
    <property type="entry name" value="CLP_protease"/>
    <property type="match status" value="1"/>
</dbReference>
<gene>
    <name evidence="7" type="ORF">GLV98_12255</name>
</gene>
<evidence type="ECO:0000313" key="8">
    <source>
        <dbReference type="Proteomes" id="UP000447393"/>
    </source>
</evidence>
<proteinExistence type="inferred from homology"/>
<dbReference type="RefSeq" id="WP_160915560.1">
    <property type="nucleotide sequence ID" value="NZ_WMEZ01000004.1"/>
</dbReference>
<evidence type="ECO:0000256" key="6">
    <source>
        <dbReference type="RuleBase" id="RU003567"/>
    </source>
</evidence>
<dbReference type="GO" id="GO:0006515">
    <property type="term" value="P:protein quality control for misfolded or incompletely synthesized proteins"/>
    <property type="evidence" value="ECO:0007669"/>
    <property type="project" value="TreeGrafter"/>
</dbReference>
<keyword evidence="4" id="KW-0378">Hydrolase</keyword>
<evidence type="ECO:0000256" key="4">
    <source>
        <dbReference type="ARBA" id="ARBA00022801"/>
    </source>
</evidence>
<evidence type="ECO:0000256" key="2">
    <source>
        <dbReference type="ARBA" id="ARBA00022490"/>
    </source>
</evidence>
<dbReference type="PRINTS" id="PR00127">
    <property type="entry name" value="CLPPROTEASEP"/>
</dbReference>
<reference evidence="7 8" key="1">
    <citation type="submission" date="2019-11" db="EMBL/GenBank/DDBJ databases">
        <title>Genome sequences of 17 halophilic strains isolated from different environments.</title>
        <authorList>
            <person name="Furrow R.E."/>
        </authorList>
    </citation>
    <scope>NUCLEOTIDE SEQUENCE [LARGE SCALE GENOMIC DNA]</scope>
    <source>
        <strain evidence="7 8">22505_10_Sand</strain>
    </source>
</reference>
<dbReference type="GO" id="GO:0004252">
    <property type="term" value="F:serine-type endopeptidase activity"/>
    <property type="evidence" value="ECO:0007669"/>
    <property type="project" value="InterPro"/>
</dbReference>
<dbReference type="NCBIfam" id="NF045542">
    <property type="entry name" value="Clp_rel_HeadMat"/>
    <property type="match status" value="1"/>
</dbReference>
<dbReference type="GO" id="GO:0009368">
    <property type="term" value="C:endopeptidase Clp complex"/>
    <property type="evidence" value="ECO:0007669"/>
    <property type="project" value="TreeGrafter"/>
</dbReference>
<protein>
    <recommendedName>
        <fullName evidence="6">ATP-dependent Clp protease proteolytic subunit</fullName>
    </recommendedName>
</protein>
<sequence length="249" mass="27820">MKNVSLRSVFASLTLANMSENETLKPYLENMKTEFRAEEKEDQKEADLYIYGPIGSSMFGDTVSAKNVMDFLNSTNAETINLYINSPGGDVFDGLAIYNQLKRQEATVNVHVDGLAASAASIIALGGDNLYMPKTSTLMVHHAWTIALGNAKEFRKVADDLDKISEAYIAAYEEKFRGTRQELENLLDDETFLSASEAVTFGFADQEIEEETQNRDEPVKNSLLAKYTASAKKTKPNLLNRFKKEEEDE</sequence>
<comment type="similarity">
    <text evidence="1 6">Belongs to the peptidase S14 family.</text>
</comment>
<dbReference type="InterPro" id="IPR023562">
    <property type="entry name" value="ClpP/TepA"/>
</dbReference>
<dbReference type="InterPro" id="IPR001907">
    <property type="entry name" value="ClpP"/>
</dbReference>
<dbReference type="Gene3D" id="3.90.226.10">
    <property type="entry name" value="2-enoyl-CoA Hydratase, Chain A, domain 1"/>
    <property type="match status" value="1"/>
</dbReference>
<dbReference type="AlphaFoldDB" id="A0A845EEY7"/>
<dbReference type="OrthoDB" id="9806592at2"/>
<organism evidence="7 8">
    <name type="scientific">Halobacillus litoralis</name>
    <dbReference type="NCBI Taxonomy" id="45668"/>
    <lineage>
        <taxon>Bacteria</taxon>
        <taxon>Bacillati</taxon>
        <taxon>Bacillota</taxon>
        <taxon>Bacilli</taxon>
        <taxon>Bacillales</taxon>
        <taxon>Bacillaceae</taxon>
        <taxon>Halobacillus</taxon>
    </lineage>
</organism>
<dbReference type="PANTHER" id="PTHR10381">
    <property type="entry name" value="ATP-DEPENDENT CLP PROTEASE PROTEOLYTIC SUBUNIT"/>
    <property type="match status" value="1"/>
</dbReference>
<dbReference type="GO" id="GO:0051117">
    <property type="term" value="F:ATPase binding"/>
    <property type="evidence" value="ECO:0007669"/>
    <property type="project" value="TreeGrafter"/>
</dbReference>
<dbReference type="EMBL" id="WMEZ01000004">
    <property type="protein sequence ID" value="MYL50261.1"/>
    <property type="molecule type" value="Genomic_DNA"/>
</dbReference>
<name>A0A845EEY7_9BACI</name>
<keyword evidence="2" id="KW-0963">Cytoplasm</keyword>
<comment type="caution">
    <text evidence="7">The sequence shown here is derived from an EMBL/GenBank/DDBJ whole genome shotgun (WGS) entry which is preliminary data.</text>
</comment>
<dbReference type="CDD" id="cd07016">
    <property type="entry name" value="S14_ClpP_1"/>
    <property type="match status" value="1"/>
</dbReference>
<keyword evidence="5" id="KW-0720">Serine protease</keyword>
<dbReference type="SUPFAM" id="SSF52096">
    <property type="entry name" value="ClpP/crotonase"/>
    <property type="match status" value="1"/>
</dbReference>
<keyword evidence="3 7" id="KW-0645">Protease</keyword>
<evidence type="ECO:0000256" key="3">
    <source>
        <dbReference type="ARBA" id="ARBA00022670"/>
    </source>
</evidence>
<evidence type="ECO:0000313" key="7">
    <source>
        <dbReference type="EMBL" id="MYL50261.1"/>
    </source>
</evidence>
<evidence type="ECO:0000256" key="1">
    <source>
        <dbReference type="ARBA" id="ARBA00007039"/>
    </source>
</evidence>
<dbReference type="PANTHER" id="PTHR10381:SF70">
    <property type="entry name" value="ATP-DEPENDENT CLP PROTEASE PROTEOLYTIC SUBUNIT"/>
    <property type="match status" value="1"/>
</dbReference>
<dbReference type="Proteomes" id="UP000447393">
    <property type="component" value="Unassembled WGS sequence"/>
</dbReference>